<evidence type="ECO:0000256" key="1">
    <source>
        <dbReference type="ARBA" id="ARBA00006464"/>
    </source>
</evidence>
<dbReference type="RefSeq" id="WP_314733978.1">
    <property type="nucleotide sequence ID" value="NZ_CDNF01000025.1"/>
</dbReference>
<dbReference type="Proteomes" id="UP000049127">
    <property type="component" value="Unassembled WGS sequence"/>
</dbReference>
<organism evidence="4 5">
    <name type="scientific">Paraclostridium sordellii</name>
    <name type="common">Clostridium sordellii</name>
    <dbReference type="NCBI Taxonomy" id="1505"/>
    <lineage>
        <taxon>Bacteria</taxon>
        <taxon>Bacillati</taxon>
        <taxon>Bacillota</taxon>
        <taxon>Clostridia</taxon>
        <taxon>Peptostreptococcales</taxon>
        <taxon>Peptostreptococcaceae</taxon>
        <taxon>Paraclostridium</taxon>
    </lineage>
</organism>
<feature type="transmembrane region" description="Helical" evidence="2">
    <location>
        <begin position="22"/>
        <end position="46"/>
    </location>
</feature>
<dbReference type="AlphaFoldDB" id="A0A0C7PQU0"/>
<evidence type="ECO:0000313" key="5">
    <source>
        <dbReference type="Proteomes" id="UP000049127"/>
    </source>
</evidence>
<proteinExistence type="inferred from homology"/>
<dbReference type="PANTHER" id="PTHR30576:SF10">
    <property type="entry name" value="SLL5057 PROTEIN"/>
    <property type="match status" value="1"/>
</dbReference>
<dbReference type="InterPro" id="IPR003362">
    <property type="entry name" value="Bact_transf"/>
</dbReference>
<evidence type="ECO:0000313" key="4">
    <source>
        <dbReference type="EMBL" id="CEQ04818.1"/>
    </source>
</evidence>
<dbReference type="PANTHER" id="PTHR30576">
    <property type="entry name" value="COLANIC BIOSYNTHESIS UDP-GLUCOSE LIPID CARRIER TRANSFERASE"/>
    <property type="match status" value="1"/>
</dbReference>
<keyword evidence="2" id="KW-0812">Transmembrane</keyword>
<reference evidence="4 5" key="1">
    <citation type="submission" date="2015-01" db="EMBL/GenBank/DDBJ databases">
        <authorList>
            <person name="Aslett A.Martin."/>
            <person name="De Silva Nishadi"/>
        </authorList>
    </citation>
    <scope>NUCLEOTIDE SEQUENCE [LARGE SCALE GENOMIC DNA]</scope>
    <source>
        <strain evidence="4 5">R28058</strain>
    </source>
</reference>
<name>A0A0C7PQU0_PARSO</name>
<dbReference type="Pfam" id="PF02397">
    <property type="entry name" value="Bac_transf"/>
    <property type="match status" value="1"/>
</dbReference>
<dbReference type="EMBL" id="CEKZ01000014">
    <property type="protein sequence ID" value="CEQ04818.1"/>
    <property type="molecule type" value="Genomic_DNA"/>
</dbReference>
<accession>A0A0C7PQU0</accession>
<dbReference type="GO" id="GO:0016780">
    <property type="term" value="F:phosphotransferase activity, for other substituted phosphate groups"/>
    <property type="evidence" value="ECO:0007669"/>
    <property type="project" value="TreeGrafter"/>
</dbReference>
<protein>
    <submittedName>
        <fullName evidence="4">Glycosyl transferase</fullName>
    </submittedName>
</protein>
<feature type="domain" description="Bacterial sugar transferase" evidence="3">
    <location>
        <begin position="20"/>
        <end position="198"/>
    </location>
</feature>
<gene>
    <name evidence="4" type="primary">wcaJ_3</name>
    <name evidence="4" type="ORF">R28058_25361</name>
</gene>
<sequence>MENKVIVENYNKKSVYTMIKRLIDIIMSSLGIIILTPLFLIIAILIKLESRGPVIFKQVRAGKDSEPFYIYKFRSMKMDAPNKSTNDFKDADIFITKIGKIIRKTSIDELPQLFNILKGDMSIVGPRPVILKEVDLIKLRKEYNVDSLLPGITGWAQINGRDNIGDEEKVKYDHEYLIKKSMRLDIYIIFMTVFKVIKRTDIKS</sequence>
<keyword evidence="4" id="KW-0808">Transferase</keyword>
<keyword evidence="2" id="KW-1133">Transmembrane helix</keyword>
<keyword evidence="2" id="KW-0472">Membrane</keyword>
<evidence type="ECO:0000256" key="2">
    <source>
        <dbReference type="SAM" id="Phobius"/>
    </source>
</evidence>
<comment type="similarity">
    <text evidence="1">Belongs to the bacterial sugar transferase family.</text>
</comment>
<evidence type="ECO:0000259" key="3">
    <source>
        <dbReference type="Pfam" id="PF02397"/>
    </source>
</evidence>